<evidence type="ECO:0000256" key="1">
    <source>
        <dbReference type="SAM" id="SignalP"/>
    </source>
</evidence>
<proteinExistence type="predicted"/>
<dbReference type="EMBL" id="JXXN02003720">
    <property type="protein sequence ID" value="THD21239.1"/>
    <property type="molecule type" value="Genomic_DNA"/>
</dbReference>
<keyword evidence="1" id="KW-0732">Signal</keyword>
<sequence>MRVFSIILIVSLSSCHADDNPEPSYEQCLTVEERLQCEKMAIRRTAKRLHEPTGGFPSKILRTQLVDQCHLSPTCLYLQLQCVYSGMLKKKDGICGDGSW</sequence>
<gene>
    <name evidence="2" type="ORF">D915_007613</name>
</gene>
<keyword evidence="3" id="KW-1185">Reference proteome</keyword>
<dbReference type="PROSITE" id="PS51257">
    <property type="entry name" value="PROKAR_LIPOPROTEIN"/>
    <property type="match status" value="1"/>
</dbReference>
<comment type="caution">
    <text evidence="2">The sequence shown here is derived from an EMBL/GenBank/DDBJ whole genome shotgun (WGS) entry which is preliminary data.</text>
</comment>
<feature type="non-terminal residue" evidence="2">
    <location>
        <position position="100"/>
    </location>
</feature>
<accession>A0A4E0R096</accession>
<reference evidence="2" key="1">
    <citation type="submission" date="2019-03" db="EMBL/GenBank/DDBJ databases">
        <title>Improved annotation for the trematode Fasciola hepatica.</title>
        <authorList>
            <person name="Choi Y.-J."/>
            <person name="Martin J."/>
            <person name="Mitreva M."/>
        </authorList>
    </citation>
    <scope>NUCLEOTIDE SEQUENCE [LARGE SCALE GENOMIC DNA]</scope>
</reference>
<name>A0A4E0R096_FASHE</name>
<feature type="signal peptide" evidence="1">
    <location>
        <begin position="1"/>
        <end position="17"/>
    </location>
</feature>
<dbReference type="AlphaFoldDB" id="A0A4E0R096"/>
<dbReference type="Proteomes" id="UP000230066">
    <property type="component" value="Unassembled WGS sequence"/>
</dbReference>
<organism evidence="2 3">
    <name type="scientific">Fasciola hepatica</name>
    <name type="common">Liver fluke</name>
    <dbReference type="NCBI Taxonomy" id="6192"/>
    <lineage>
        <taxon>Eukaryota</taxon>
        <taxon>Metazoa</taxon>
        <taxon>Spiralia</taxon>
        <taxon>Lophotrochozoa</taxon>
        <taxon>Platyhelminthes</taxon>
        <taxon>Trematoda</taxon>
        <taxon>Digenea</taxon>
        <taxon>Plagiorchiida</taxon>
        <taxon>Echinostomata</taxon>
        <taxon>Echinostomatoidea</taxon>
        <taxon>Fasciolidae</taxon>
        <taxon>Fasciola</taxon>
    </lineage>
</organism>
<evidence type="ECO:0000313" key="2">
    <source>
        <dbReference type="EMBL" id="THD21239.1"/>
    </source>
</evidence>
<protein>
    <submittedName>
        <fullName evidence="2">Uncharacterized protein</fullName>
    </submittedName>
</protein>
<evidence type="ECO:0000313" key="3">
    <source>
        <dbReference type="Proteomes" id="UP000230066"/>
    </source>
</evidence>
<feature type="chain" id="PRO_5020041506" evidence="1">
    <location>
        <begin position="18"/>
        <end position="100"/>
    </location>
</feature>